<evidence type="ECO:0000256" key="1">
    <source>
        <dbReference type="ARBA" id="ARBA00005964"/>
    </source>
</evidence>
<dbReference type="EMBL" id="JOMC01000031">
    <property type="protein sequence ID" value="KIA75867.1"/>
    <property type="molecule type" value="Genomic_DNA"/>
</dbReference>
<dbReference type="EC" id="3.1.1.-" evidence="3"/>
<proteinExistence type="inferred from homology"/>
<organism evidence="5 6">
    <name type="scientific">Aspergillus ustus</name>
    <dbReference type="NCBI Taxonomy" id="40382"/>
    <lineage>
        <taxon>Eukaryota</taxon>
        <taxon>Fungi</taxon>
        <taxon>Dikarya</taxon>
        <taxon>Ascomycota</taxon>
        <taxon>Pezizomycotina</taxon>
        <taxon>Eurotiomycetes</taxon>
        <taxon>Eurotiomycetidae</taxon>
        <taxon>Eurotiales</taxon>
        <taxon>Aspergillaceae</taxon>
        <taxon>Aspergillus</taxon>
        <taxon>Aspergillus subgen. Nidulantes</taxon>
    </lineage>
</organism>
<dbReference type="AlphaFoldDB" id="A0A0C1E2U8"/>
<name>A0A0C1E2U8_ASPUT</name>
<dbReference type="InterPro" id="IPR019826">
    <property type="entry name" value="Carboxylesterase_B_AS"/>
</dbReference>
<evidence type="ECO:0000256" key="3">
    <source>
        <dbReference type="RuleBase" id="RU361235"/>
    </source>
</evidence>
<accession>A0A0C1E2U8</accession>
<sequence length="569" mass="62197">MAEGHQDNRPSVTLPQGKVIGIQINEDDFPQPVDAFLGIPYAQPPVGDLRFRPAVKVAATSPETTIDASKYGPIAPGKALLQTGPKLEQSEDCLTANIFRPSPSPTNAGSDKLLPVAIYIHGGAFNRGSASMHNTAPMVAWSAEPFIAVSFGYRLGALGFLPSGVTKAEGALNLGLRDQVALMEWVRENIRSFGGDPDVVTLVGLSAGAHSIGHHLLNYTAGRAPLFHRVIIESGAATSRAVRPYNAAIHEAQFTDFLSEVGAPPSLPESQIFPFLRSLPTETITRAQTAVFDKYNPSLRWAFQPVIDGEGPESIIPRAPLDAWKSGQWHKVPILTGFTTNEGTMYVDKTLDSAAGFRAFWSNLLPALSAEDLDMIEKLYPDPSIHTKNNPYTETRTGHGLGAQYKRLEAAYAHYAYVAPVRQTADFATRVNPGSVWLYHWALPRTVVGRANHADNMYYETFNKQITSISTTQRELSGVLHAYLTSFIVAGDPNRVTGRYPVRPVWGPYEAERPRVLVFGEGVEELVGGGNEQAERERGVAKFVDDTWARGTTGETEFWWDKVEVSQVA</sequence>
<dbReference type="InterPro" id="IPR050309">
    <property type="entry name" value="Type-B_Carboxylest/Lipase"/>
</dbReference>
<evidence type="ECO:0000259" key="4">
    <source>
        <dbReference type="Pfam" id="PF00135"/>
    </source>
</evidence>
<dbReference type="Pfam" id="PF00135">
    <property type="entry name" value="COesterase"/>
    <property type="match status" value="1"/>
</dbReference>
<dbReference type="Gene3D" id="3.40.50.1820">
    <property type="entry name" value="alpha/beta hydrolase"/>
    <property type="match status" value="1"/>
</dbReference>
<comment type="similarity">
    <text evidence="1 3">Belongs to the type-B carboxylesterase/lipase family.</text>
</comment>
<keyword evidence="2 3" id="KW-0378">Hydrolase</keyword>
<dbReference type="GO" id="GO:0016787">
    <property type="term" value="F:hydrolase activity"/>
    <property type="evidence" value="ECO:0007669"/>
    <property type="project" value="UniProtKB-KW"/>
</dbReference>
<evidence type="ECO:0000313" key="6">
    <source>
        <dbReference type="Proteomes" id="UP000053475"/>
    </source>
</evidence>
<dbReference type="FunFam" id="3.40.50.1820:FF:000263">
    <property type="entry name" value="Carboxylic ester hydrolase"/>
    <property type="match status" value="1"/>
</dbReference>
<dbReference type="InterPro" id="IPR002018">
    <property type="entry name" value="CarbesteraseB"/>
</dbReference>
<comment type="caution">
    <text evidence="5">The sequence shown here is derived from an EMBL/GenBank/DDBJ whole genome shotgun (WGS) entry which is preliminary data.</text>
</comment>
<keyword evidence="6" id="KW-1185">Reference proteome</keyword>
<feature type="domain" description="Carboxylesterase type B" evidence="4">
    <location>
        <begin position="9"/>
        <end position="522"/>
    </location>
</feature>
<dbReference type="PROSITE" id="PS00122">
    <property type="entry name" value="CARBOXYLESTERASE_B_1"/>
    <property type="match status" value="1"/>
</dbReference>
<dbReference type="ESTHER" id="9euro-a0a0c1e2u8">
    <property type="family name" value="Fungal_carboxylesterase_lipase"/>
</dbReference>
<dbReference type="SUPFAM" id="SSF53474">
    <property type="entry name" value="alpha/beta-Hydrolases"/>
    <property type="match status" value="1"/>
</dbReference>
<reference evidence="5 6" key="1">
    <citation type="submission" date="2014-11" db="EMBL/GenBank/DDBJ databases">
        <title>Genomics derived discovery of secondary metabolites biosynthetic gene clusters in Aspergillus ustus.</title>
        <authorList>
            <person name="Pi B."/>
            <person name="Dai F."/>
            <person name="Song X."/>
            <person name="Zhu C."/>
            <person name="Li H."/>
            <person name="Yu D."/>
        </authorList>
    </citation>
    <scope>NUCLEOTIDE SEQUENCE [LARGE SCALE GENOMIC DNA]</scope>
    <source>
        <strain evidence="5 6">3.3904</strain>
    </source>
</reference>
<protein>
    <recommendedName>
        <fullName evidence="3">Carboxylic ester hydrolase</fullName>
        <ecNumber evidence="3">3.1.1.-</ecNumber>
    </recommendedName>
</protein>
<dbReference type="Proteomes" id="UP000053475">
    <property type="component" value="Unassembled WGS sequence"/>
</dbReference>
<evidence type="ECO:0000313" key="5">
    <source>
        <dbReference type="EMBL" id="KIA75867.1"/>
    </source>
</evidence>
<gene>
    <name evidence="5" type="ORF">HK57_00341</name>
</gene>
<dbReference type="PANTHER" id="PTHR11559">
    <property type="entry name" value="CARBOXYLESTERASE"/>
    <property type="match status" value="1"/>
</dbReference>
<evidence type="ECO:0000256" key="2">
    <source>
        <dbReference type="ARBA" id="ARBA00022801"/>
    </source>
</evidence>
<dbReference type="InterPro" id="IPR029058">
    <property type="entry name" value="AB_hydrolase_fold"/>
</dbReference>